<dbReference type="GO" id="GO:0047496">
    <property type="term" value="P:vesicle transport along microtubule"/>
    <property type="evidence" value="ECO:0007669"/>
    <property type="project" value="TreeGrafter"/>
</dbReference>
<dbReference type="PANTHER" id="PTHR15751:SF12">
    <property type="entry name" value="TRAFFICKING KINESIN-BINDING PROTEIN MILT"/>
    <property type="match status" value="1"/>
</dbReference>
<keyword evidence="3" id="KW-0496">Mitochondrion</keyword>
<reference evidence="5 6" key="2">
    <citation type="submission" date="2018-11" db="EMBL/GenBank/DDBJ databases">
        <authorList>
            <consortium name="Pathogen Informatics"/>
        </authorList>
    </citation>
    <scope>NUCLEOTIDE SEQUENCE [LARGE SCALE GENOMIC DNA]</scope>
</reference>
<organism evidence="7">
    <name type="scientific">Brugia timori</name>
    <dbReference type="NCBI Taxonomy" id="42155"/>
    <lineage>
        <taxon>Eukaryota</taxon>
        <taxon>Metazoa</taxon>
        <taxon>Ecdysozoa</taxon>
        <taxon>Nematoda</taxon>
        <taxon>Chromadorea</taxon>
        <taxon>Rhabditida</taxon>
        <taxon>Spirurina</taxon>
        <taxon>Spiruromorpha</taxon>
        <taxon>Filarioidea</taxon>
        <taxon>Onchocercidae</taxon>
        <taxon>Brugia</taxon>
    </lineage>
</organism>
<dbReference type="Pfam" id="PF04849">
    <property type="entry name" value="HAP1_N"/>
    <property type="match status" value="1"/>
</dbReference>
<dbReference type="PANTHER" id="PTHR15751">
    <property type="entry name" value="TRAFFICKING KINESIN-BINDING PROTEIN"/>
    <property type="match status" value="1"/>
</dbReference>
<name>A0A0R3R7P6_9BILA</name>
<dbReference type="GO" id="GO:0006605">
    <property type="term" value="P:protein targeting"/>
    <property type="evidence" value="ECO:0007669"/>
    <property type="project" value="TreeGrafter"/>
</dbReference>
<feature type="domain" description="HAP1 N-terminal" evidence="4">
    <location>
        <begin position="8"/>
        <end position="74"/>
    </location>
</feature>
<dbReference type="WBParaSite" id="BTMF_0001604801-mRNA-1">
    <property type="protein sequence ID" value="BTMF_0001604801-mRNA-1"/>
    <property type="gene ID" value="BTMF_0001604801"/>
</dbReference>
<sequence>MHWLMLIEMILQKEKKFAFAAELGRSLLNRNYELKNRNEFLEEALNTTNDMVVQLRHDLQARSNLLHFYMDYETDVDGCSSGFQFTI</sequence>
<comment type="subcellular location">
    <subcellularLocation>
        <location evidence="1">Mitochondrion</location>
    </subcellularLocation>
</comment>
<gene>
    <name evidence="5" type="ORF">BTMF_LOCUS14035</name>
</gene>
<dbReference type="GO" id="GO:0017022">
    <property type="term" value="F:myosin binding"/>
    <property type="evidence" value="ECO:0007669"/>
    <property type="project" value="TreeGrafter"/>
</dbReference>
<accession>A0A0R3R7P6</accession>
<evidence type="ECO:0000256" key="1">
    <source>
        <dbReference type="ARBA" id="ARBA00004173"/>
    </source>
</evidence>
<dbReference type="Proteomes" id="UP000280834">
    <property type="component" value="Unassembled WGS sequence"/>
</dbReference>
<keyword evidence="2" id="KW-0175">Coiled coil</keyword>
<protein>
    <submittedName>
        <fullName evidence="7">HAP1 N-terminal domain-containing protein</fullName>
    </submittedName>
</protein>
<evidence type="ECO:0000313" key="5">
    <source>
        <dbReference type="EMBL" id="VDO47755.1"/>
    </source>
</evidence>
<dbReference type="STRING" id="42155.A0A0R3R7P6"/>
<evidence type="ECO:0000256" key="2">
    <source>
        <dbReference type="ARBA" id="ARBA00023054"/>
    </source>
</evidence>
<dbReference type="EMBL" id="UZAG01020729">
    <property type="protein sequence ID" value="VDO47755.1"/>
    <property type="molecule type" value="Genomic_DNA"/>
</dbReference>
<dbReference type="InterPro" id="IPR051946">
    <property type="entry name" value="Intracell_Traff-Reg"/>
</dbReference>
<evidence type="ECO:0000313" key="6">
    <source>
        <dbReference type="Proteomes" id="UP000280834"/>
    </source>
</evidence>
<dbReference type="AlphaFoldDB" id="A0A0R3R7P6"/>
<dbReference type="GO" id="GO:0031410">
    <property type="term" value="C:cytoplasmic vesicle"/>
    <property type="evidence" value="ECO:0007669"/>
    <property type="project" value="TreeGrafter"/>
</dbReference>
<reference evidence="7" key="1">
    <citation type="submission" date="2017-02" db="UniProtKB">
        <authorList>
            <consortium name="WormBaseParasite"/>
        </authorList>
    </citation>
    <scope>IDENTIFICATION</scope>
</reference>
<proteinExistence type="predicted"/>
<dbReference type="GO" id="GO:0005739">
    <property type="term" value="C:mitochondrion"/>
    <property type="evidence" value="ECO:0007669"/>
    <property type="project" value="UniProtKB-SubCell"/>
</dbReference>
<evidence type="ECO:0000256" key="3">
    <source>
        <dbReference type="ARBA" id="ARBA00023128"/>
    </source>
</evidence>
<keyword evidence="6" id="KW-1185">Reference proteome</keyword>
<dbReference type="GO" id="GO:0048311">
    <property type="term" value="P:mitochondrion distribution"/>
    <property type="evidence" value="ECO:0007669"/>
    <property type="project" value="TreeGrafter"/>
</dbReference>
<evidence type="ECO:0000313" key="7">
    <source>
        <dbReference type="WBParaSite" id="BTMF_0001604801-mRNA-1"/>
    </source>
</evidence>
<dbReference type="InterPro" id="IPR006933">
    <property type="entry name" value="HAP1_N"/>
</dbReference>
<evidence type="ECO:0000259" key="4">
    <source>
        <dbReference type="Pfam" id="PF04849"/>
    </source>
</evidence>